<dbReference type="KEGG" id="vg:80539534"/>
<dbReference type="Proteomes" id="UP000829831">
    <property type="component" value="Segment"/>
</dbReference>
<evidence type="ECO:0000313" key="2">
    <source>
        <dbReference type="EMBL" id="QRC47051.1"/>
    </source>
</evidence>
<proteinExistence type="predicted"/>
<evidence type="ECO:0000256" key="1">
    <source>
        <dbReference type="SAM" id="Phobius"/>
    </source>
</evidence>
<organism evidence="2 3">
    <name type="scientific">Veiled chameleon serpentovirus A</name>
    <dbReference type="NCBI Taxonomy" id="2806429"/>
    <lineage>
        <taxon>Viruses</taxon>
        <taxon>Riboviria</taxon>
        <taxon>Orthornavirae</taxon>
        <taxon>Pisuviricota</taxon>
        <taxon>Pisoniviricetes</taxon>
        <taxon>Nidovirales</taxon>
        <taxon>Tornidovirineae</taxon>
        <taxon>Tobaniviridae</taxon>
        <taxon>Serpentovirinae</taxon>
        <taxon>Lyctovirus</taxon>
        <taxon>Chalatovirus</taxon>
        <taxon>Lyctovirus alpa</taxon>
    </lineage>
</organism>
<name>A0AAE7TST9_9NIDO</name>
<sequence length="467" mass="52715">MKNTVTTSLALTLSFLLSVSKIDVVVSQWNGTSIGPYPRGEMQIPGLTWNDRFFACMSCKNESGTIYYYDIGRYMCEQRSGAYLGDRWGAKRTVKKMVSLTFLEYHIDLQESQLIKYPIDPSMLVVSDHLQPYRHYNYTWPLVHQQTVKYSSFPYILLGEPKNNVKYINDTTITLWVDPTIKLYECGKTAFAYIPVGTLDQKKCPTPKPQVQKTCPACPTQKPCPQCKKKGKCPACPSCQTCPTQKPCPACPTLTAKKEDEEGSGVMLPSKIPELVQHSYKTFKCECENGCKLDVESGILVFNEYIGSPLSVSDSNFKFYESAVYIGPNADGLELECRDAPMLVGELNDPSPYQTKDSCVYLAPGYWFRNPNTSGIRTKERPMLCNITTDPSLDHDRFIRRNYTGLTDEILADLPMDNNTKLIIAVVVVIALLLVASLIVYACQKNDNQEVTLFKRKNNKQLKPLLY</sequence>
<keyword evidence="1" id="KW-0472">Membrane</keyword>
<reference evidence="2" key="1">
    <citation type="journal article" date="2020" name="Viruses">
        <title>Serpentovirus (Nidovirus) and Orthoreovirus Coinfection in Captive Veiled Chameleons (Chamaeleo calyptratus) with Respiratory Disease.</title>
        <authorList>
            <person name="Hoon-Hanks L.L."/>
            <person name="Stohr A.C."/>
            <person name="Anderson A.J."/>
            <person name="Evans D.E."/>
            <person name="Nevarez J.G."/>
            <person name="Diaz R.E."/>
            <person name="Rodgers C.P."/>
            <person name="Cross S.T."/>
            <person name="Steiner H.R."/>
            <person name="Parker R.R."/>
            <person name="Stenglein M.D."/>
        </authorList>
    </citation>
    <scope>NUCLEOTIDE SEQUENCE</scope>
    <source>
        <strain evidence="2">A</strain>
    </source>
</reference>
<evidence type="ECO:0000313" key="3">
    <source>
        <dbReference type="Proteomes" id="UP000829831"/>
    </source>
</evidence>
<protein>
    <submittedName>
        <fullName evidence="2">TM Protein</fullName>
    </submittedName>
</protein>
<dbReference type="RefSeq" id="YP_010800880.1">
    <property type="nucleotide sequence ID" value="NC_076912.1"/>
</dbReference>
<accession>A0AAE7TST9</accession>
<dbReference type="GeneID" id="80539534"/>
<dbReference type="EMBL" id="MT997160">
    <property type="protein sequence ID" value="QRC47051.1"/>
    <property type="molecule type" value="Viral_cRNA"/>
</dbReference>
<keyword evidence="1" id="KW-0812">Transmembrane</keyword>
<keyword evidence="3" id="KW-1185">Reference proteome</keyword>
<feature type="transmembrane region" description="Helical" evidence="1">
    <location>
        <begin position="422"/>
        <end position="443"/>
    </location>
</feature>
<keyword evidence="1" id="KW-1133">Transmembrane helix</keyword>